<name>A0A4R6YBP4_9BURK</name>
<feature type="chain" id="PRO_5020313484" description="DUF4124 domain-containing protein" evidence="2">
    <location>
        <begin position="24"/>
        <end position="168"/>
    </location>
</feature>
<evidence type="ECO:0008006" key="5">
    <source>
        <dbReference type="Google" id="ProtNLM"/>
    </source>
</evidence>
<dbReference type="Proteomes" id="UP000294480">
    <property type="component" value="Unassembled WGS sequence"/>
</dbReference>
<protein>
    <recommendedName>
        <fullName evidence="5">DUF4124 domain-containing protein</fullName>
    </recommendedName>
</protein>
<dbReference type="EMBL" id="SNZE01000001">
    <property type="protein sequence ID" value="TDR33075.1"/>
    <property type="molecule type" value="Genomic_DNA"/>
</dbReference>
<evidence type="ECO:0000313" key="3">
    <source>
        <dbReference type="EMBL" id="TDR33075.1"/>
    </source>
</evidence>
<comment type="caution">
    <text evidence="3">The sequence shown here is derived from an EMBL/GenBank/DDBJ whole genome shotgun (WGS) entry which is preliminary data.</text>
</comment>
<accession>A0A4R6YBP4</accession>
<evidence type="ECO:0000313" key="4">
    <source>
        <dbReference type="Proteomes" id="UP000294480"/>
    </source>
</evidence>
<organism evidence="3 4">
    <name type="scientific">Hydromonas duriensis</name>
    <dbReference type="NCBI Taxonomy" id="1527608"/>
    <lineage>
        <taxon>Bacteria</taxon>
        <taxon>Pseudomonadati</taxon>
        <taxon>Pseudomonadota</taxon>
        <taxon>Betaproteobacteria</taxon>
        <taxon>Burkholderiales</taxon>
        <taxon>Burkholderiaceae</taxon>
        <taxon>Hydromonas</taxon>
    </lineage>
</organism>
<feature type="coiled-coil region" evidence="1">
    <location>
        <begin position="101"/>
        <end position="158"/>
    </location>
</feature>
<dbReference type="AlphaFoldDB" id="A0A4R6YBP4"/>
<proteinExistence type="predicted"/>
<keyword evidence="2" id="KW-0732">Signal</keyword>
<evidence type="ECO:0000256" key="2">
    <source>
        <dbReference type="SAM" id="SignalP"/>
    </source>
</evidence>
<sequence>MMRVKQMVLVLSMFGAWACAAQAQMRTEAKIYVCHNENGQLLLQNLNMRAKCSERVVRVVEPMPRSRVSPQMSDPQPANGAIIAGAQVSPEVQQHRDASRRQILEGELAQAQSILNRLQTETRHTYSTSLDKDLKKNLAMAQANVKALQREIAQIKGMTDNDLRLVTN</sequence>
<feature type="signal peptide" evidence="2">
    <location>
        <begin position="1"/>
        <end position="23"/>
    </location>
</feature>
<dbReference type="RefSeq" id="WP_133618764.1">
    <property type="nucleotide sequence ID" value="NZ_SNZE01000001.1"/>
</dbReference>
<keyword evidence="1" id="KW-0175">Coiled coil</keyword>
<gene>
    <name evidence="3" type="ORF">DFR44_101125</name>
</gene>
<reference evidence="3 4" key="1">
    <citation type="submission" date="2019-03" db="EMBL/GenBank/DDBJ databases">
        <title>Genomic Encyclopedia of Type Strains, Phase IV (KMG-IV): sequencing the most valuable type-strain genomes for metagenomic binning, comparative biology and taxonomic classification.</title>
        <authorList>
            <person name="Goeker M."/>
        </authorList>
    </citation>
    <scope>NUCLEOTIDE SEQUENCE [LARGE SCALE GENOMIC DNA]</scope>
    <source>
        <strain evidence="3 4">DSM 102852</strain>
    </source>
</reference>
<keyword evidence="4" id="KW-1185">Reference proteome</keyword>
<evidence type="ECO:0000256" key="1">
    <source>
        <dbReference type="SAM" id="Coils"/>
    </source>
</evidence>